<evidence type="ECO:0000313" key="3">
    <source>
        <dbReference type="Proteomes" id="UP000775547"/>
    </source>
</evidence>
<organism evidence="2 3">
    <name type="scientific">Asterophora parasitica</name>
    <dbReference type="NCBI Taxonomy" id="117018"/>
    <lineage>
        <taxon>Eukaryota</taxon>
        <taxon>Fungi</taxon>
        <taxon>Dikarya</taxon>
        <taxon>Basidiomycota</taxon>
        <taxon>Agaricomycotina</taxon>
        <taxon>Agaricomycetes</taxon>
        <taxon>Agaricomycetidae</taxon>
        <taxon>Agaricales</taxon>
        <taxon>Tricholomatineae</taxon>
        <taxon>Lyophyllaceae</taxon>
        <taxon>Asterophora</taxon>
    </lineage>
</organism>
<reference evidence="2" key="1">
    <citation type="submission" date="2020-07" db="EMBL/GenBank/DDBJ databases">
        <authorList>
            <person name="Nieuwenhuis M."/>
            <person name="Van De Peppel L.J.J."/>
        </authorList>
    </citation>
    <scope>NUCLEOTIDE SEQUENCE</scope>
    <source>
        <strain evidence="2">AP01</strain>
        <tissue evidence="2">Mycelium</tissue>
    </source>
</reference>
<dbReference type="AlphaFoldDB" id="A0A9P7KAY8"/>
<gene>
    <name evidence="2" type="ORF">DXG03_005483</name>
</gene>
<keyword evidence="1" id="KW-0812">Transmembrane</keyword>
<dbReference type="OrthoDB" id="3043807at2759"/>
<dbReference type="Gene3D" id="3.80.10.10">
    <property type="entry name" value="Ribonuclease Inhibitor"/>
    <property type="match status" value="1"/>
</dbReference>
<feature type="transmembrane region" description="Helical" evidence="1">
    <location>
        <begin position="18"/>
        <end position="39"/>
    </location>
</feature>
<sequence>MTRPAPEPGYLQDILNKVASYLCGMLIGAVLYYPLFVIYDRFISPWLWKPPKVTLSTIPNCMVIKLGREQSVTSRPLEHLLILLAQNLIEVAESDLAQDYRSLVLPAPKPMFHIVGQLGTGDWSAVEGFKILGQYLRMLSEDIPYAQWDNLTLSLPNEAMDYSWLPTVLFSAPDPLPHLENLKTLTWSGHRQQLTDSWMPFTPALLKSLTTLDITCEITINDCFYLLLHCKKVTTFTLQTIVERKVDSSDASGIESVFGTELSLAEVKSIERSHLRSLTLASSQDIAPLLQPFKFPSLHEVDFNLSYKNALEAIKESLLWAQFTKVDLQGMMEGVDFIWVQERCQPGALHRHIHVRNLKDNS</sequence>
<comment type="caution">
    <text evidence="2">The sequence shown here is derived from an EMBL/GenBank/DDBJ whole genome shotgun (WGS) entry which is preliminary data.</text>
</comment>
<accession>A0A9P7KAY8</accession>
<evidence type="ECO:0000256" key="1">
    <source>
        <dbReference type="SAM" id="Phobius"/>
    </source>
</evidence>
<dbReference type="InterPro" id="IPR032675">
    <property type="entry name" value="LRR_dom_sf"/>
</dbReference>
<protein>
    <submittedName>
        <fullName evidence="2">Uncharacterized protein</fullName>
    </submittedName>
</protein>
<reference evidence="2" key="2">
    <citation type="submission" date="2021-10" db="EMBL/GenBank/DDBJ databases">
        <title>Phylogenomics reveals ancestral predisposition of the termite-cultivated fungus Termitomyces towards a domesticated lifestyle.</title>
        <authorList>
            <person name="Auxier B."/>
            <person name="Grum-Grzhimaylo A."/>
            <person name="Cardenas M.E."/>
            <person name="Lodge J.D."/>
            <person name="Laessoe T."/>
            <person name="Pedersen O."/>
            <person name="Smith M.E."/>
            <person name="Kuyper T.W."/>
            <person name="Franco-Molano E.A."/>
            <person name="Baroni T.J."/>
            <person name="Aanen D.K."/>
        </authorList>
    </citation>
    <scope>NUCLEOTIDE SEQUENCE</scope>
    <source>
        <strain evidence="2">AP01</strain>
        <tissue evidence="2">Mycelium</tissue>
    </source>
</reference>
<dbReference type="Proteomes" id="UP000775547">
    <property type="component" value="Unassembled WGS sequence"/>
</dbReference>
<keyword evidence="1" id="KW-0472">Membrane</keyword>
<keyword evidence="1" id="KW-1133">Transmembrane helix</keyword>
<dbReference type="EMBL" id="JABCKV010000336">
    <property type="protein sequence ID" value="KAG5641326.1"/>
    <property type="molecule type" value="Genomic_DNA"/>
</dbReference>
<keyword evidence="3" id="KW-1185">Reference proteome</keyword>
<proteinExistence type="predicted"/>
<name>A0A9P7KAY8_9AGAR</name>
<evidence type="ECO:0000313" key="2">
    <source>
        <dbReference type="EMBL" id="KAG5641326.1"/>
    </source>
</evidence>